<reference evidence="2 3" key="1">
    <citation type="submission" date="2014-11" db="EMBL/GenBank/DDBJ databases">
        <authorList>
            <person name="Zhu J."/>
            <person name="Qi W."/>
            <person name="Song R."/>
        </authorList>
    </citation>
    <scope>NUCLEOTIDE SEQUENCE [LARGE SCALE GENOMIC DNA]</scope>
</reference>
<sequence length="529" mass="59573">MERPMKPQAPDARERLSICQSLMQLYVSFSSFYERAPADLERALTYLDKAVTVSLDCPATVSSHPWTTTARARIRLKAAQLLAGLDAHREAANQARAAMQESDYVLDRLRAYPAADMGLLEQAGDAAARSRFLLARELEALSPAATTASLESSKTMSLYESAVSIAKLVLPLDHPTTLQLTDTLKSKRRACVKDHRKCHPSPPRPSSIEPHTTASAVHLLAADPPLSELATTDAFLRRACISHPNFHKPPRRKPPSPSRPSQTTSKGDLDSRPPFMPTSRTVRLPDVFAKTGEGSGDDRRRRGDRRVSVAEMMASTWEGGSRPGKGRRKRAFNTNTLLEDDWALEHIWLPRMRRQYASHRTAMLFKDTEELQQDKELFVPHAYEYHRRKKMAIPCHSSPLGNISIFESDTIVDWSKELPSGLEQVLKEHRVQVADDTKKRKGAKPAANSSHEYTIYTHLTDEVRLLEQELQIMGAHEIQNINMSSFDRVKEHLGHLKALYNKSKTKRASLARRMSLYLSRQMTKLTAMS</sequence>
<dbReference type="VEuPathDB" id="CryptoDB:Vbra_16625"/>
<name>A0A0G4G0N0_VITBC</name>
<feature type="region of interest" description="Disordered" evidence="1">
    <location>
        <begin position="243"/>
        <end position="308"/>
    </location>
</feature>
<feature type="compositionally biased region" description="Basic and acidic residues" evidence="1">
    <location>
        <begin position="296"/>
        <end position="308"/>
    </location>
</feature>
<protein>
    <submittedName>
        <fullName evidence="2">Uncharacterized protein</fullName>
    </submittedName>
</protein>
<feature type="compositionally biased region" description="Basic residues" evidence="1">
    <location>
        <begin position="245"/>
        <end position="254"/>
    </location>
</feature>
<dbReference type="EMBL" id="CDMY01000542">
    <property type="protein sequence ID" value="CEM21573.1"/>
    <property type="molecule type" value="Genomic_DNA"/>
</dbReference>
<evidence type="ECO:0000256" key="1">
    <source>
        <dbReference type="SAM" id="MobiDB-lite"/>
    </source>
</evidence>
<proteinExistence type="predicted"/>
<dbReference type="AlphaFoldDB" id="A0A0G4G0N0"/>
<evidence type="ECO:0000313" key="2">
    <source>
        <dbReference type="EMBL" id="CEM21573.1"/>
    </source>
</evidence>
<gene>
    <name evidence="2" type="ORF">Vbra_16625</name>
</gene>
<dbReference type="InParanoid" id="A0A0G4G0N0"/>
<keyword evidence="3" id="KW-1185">Reference proteome</keyword>
<accession>A0A0G4G0N0</accession>
<organism evidence="2 3">
    <name type="scientific">Vitrella brassicaformis (strain CCMP3155)</name>
    <dbReference type="NCBI Taxonomy" id="1169540"/>
    <lineage>
        <taxon>Eukaryota</taxon>
        <taxon>Sar</taxon>
        <taxon>Alveolata</taxon>
        <taxon>Colpodellida</taxon>
        <taxon>Vitrellaceae</taxon>
        <taxon>Vitrella</taxon>
    </lineage>
</organism>
<dbReference type="Proteomes" id="UP000041254">
    <property type="component" value="Unassembled WGS sequence"/>
</dbReference>
<evidence type="ECO:0000313" key="3">
    <source>
        <dbReference type="Proteomes" id="UP000041254"/>
    </source>
</evidence>